<evidence type="ECO:0000259" key="1">
    <source>
        <dbReference type="Pfam" id="PF21757"/>
    </source>
</evidence>
<dbReference type="RefSeq" id="WP_054876204.1">
    <property type="nucleotide sequence ID" value="NZ_LKET01000041.1"/>
</dbReference>
<dbReference type="OrthoDB" id="9797040at2"/>
<dbReference type="EMBL" id="LKET01000041">
    <property type="protein sequence ID" value="KPU43191.1"/>
    <property type="molecule type" value="Genomic_DNA"/>
</dbReference>
<reference evidence="2 3" key="1">
    <citation type="submission" date="2015-09" db="EMBL/GenBank/DDBJ databases">
        <title>Genome sequence of Oxobacter pfennigii DSM 3222.</title>
        <authorList>
            <person name="Poehlein A."/>
            <person name="Bengelsdorf F.R."/>
            <person name="Schiel-Bengelsdorf B."/>
            <person name="Duerre P."/>
            <person name="Daniel R."/>
        </authorList>
    </citation>
    <scope>NUCLEOTIDE SEQUENCE [LARGE SCALE GENOMIC DNA]</scope>
    <source>
        <strain evidence="2 3">DSM 3222</strain>
    </source>
</reference>
<sequence length="87" mass="9564">MLKPEQINIMQSVDIATVDKAQLADVSGITFDNSLSKGERAARILEQVKNPYCFRLGDTAVKIEFSDDGPPLQDVIANFLIRQKGGL</sequence>
<dbReference type="InterPro" id="IPR049222">
    <property type="entry name" value="DUF6870"/>
</dbReference>
<gene>
    <name evidence="2" type="ORF">OXPF_32050</name>
</gene>
<name>A0A0P8YU30_9CLOT</name>
<evidence type="ECO:0000313" key="3">
    <source>
        <dbReference type="Proteomes" id="UP000050326"/>
    </source>
</evidence>
<protein>
    <recommendedName>
        <fullName evidence="1">DUF6870 domain-containing protein</fullName>
    </recommendedName>
</protein>
<keyword evidence="3" id="KW-1185">Reference proteome</keyword>
<dbReference type="AlphaFoldDB" id="A0A0P8YU30"/>
<accession>A0A0P8YU30</accession>
<dbReference type="STRING" id="36849.OXPF_32050"/>
<comment type="caution">
    <text evidence="2">The sequence shown here is derived from an EMBL/GenBank/DDBJ whole genome shotgun (WGS) entry which is preliminary data.</text>
</comment>
<dbReference type="Pfam" id="PF21757">
    <property type="entry name" value="DUF6870"/>
    <property type="match status" value="1"/>
</dbReference>
<dbReference type="Proteomes" id="UP000050326">
    <property type="component" value="Unassembled WGS sequence"/>
</dbReference>
<evidence type="ECO:0000313" key="2">
    <source>
        <dbReference type="EMBL" id="KPU43191.1"/>
    </source>
</evidence>
<dbReference type="PATRIC" id="fig|36849.3.peg.3396"/>
<organism evidence="2 3">
    <name type="scientific">Oxobacter pfennigii</name>
    <dbReference type="NCBI Taxonomy" id="36849"/>
    <lineage>
        <taxon>Bacteria</taxon>
        <taxon>Bacillati</taxon>
        <taxon>Bacillota</taxon>
        <taxon>Clostridia</taxon>
        <taxon>Eubacteriales</taxon>
        <taxon>Clostridiaceae</taxon>
        <taxon>Oxobacter</taxon>
    </lineage>
</organism>
<feature type="domain" description="DUF6870" evidence="1">
    <location>
        <begin position="10"/>
        <end position="80"/>
    </location>
</feature>
<proteinExistence type="predicted"/>